<dbReference type="GO" id="GO:0046872">
    <property type="term" value="F:metal ion binding"/>
    <property type="evidence" value="ECO:0007669"/>
    <property type="project" value="UniProtKB-KW"/>
</dbReference>
<comment type="cofactor">
    <cofactor evidence="1 13">
        <name>Mg(2+)</name>
        <dbReference type="ChEBI" id="CHEBI:18420"/>
    </cofactor>
</comment>
<feature type="binding site" evidence="13">
    <location>
        <position position="741"/>
    </location>
    <ligand>
        <name>Mg(2+)</name>
        <dbReference type="ChEBI" id="CHEBI:18420"/>
    </ligand>
</feature>
<dbReference type="Gene3D" id="3.50.30.10">
    <property type="entry name" value="Phosphohistidine domain"/>
    <property type="match status" value="1"/>
</dbReference>
<evidence type="ECO:0000256" key="2">
    <source>
        <dbReference type="ARBA" id="ARBA00003144"/>
    </source>
</evidence>
<feature type="binding site" evidence="12">
    <location>
        <position position="738"/>
    </location>
    <ligand>
        <name>substrate</name>
    </ligand>
</feature>
<dbReference type="GO" id="GO:0005524">
    <property type="term" value="F:ATP binding"/>
    <property type="evidence" value="ECO:0007669"/>
    <property type="project" value="InterPro"/>
</dbReference>
<comment type="caution">
    <text evidence="16">The sequence shown here is derived from an EMBL/GenBank/DDBJ whole genome shotgun (WGS) entry which is preliminary data.</text>
</comment>
<dbReference type="PIRSF" id="PIRSF000853">
    <property type="entry name" value="PPDK"/>
    <property type="match status" value="1"/>
</dbReference>
<dbReference type="InterPro" id="IPR040442">
    <property type="entry name" value="Pyrv_kinase-like_dom_sf"/>
</dbReference>
<dbReference type="SUPFAM" id="SSF51621">
    <property type="entry name" value="Phosphoenolpyruvate/pyruvate domain"/>
    <property type="match status" value="1"/>
</dbReference>
<evidence type="ECO:0000256" key="13">
    <source>
        <dbReference type="PIRSR" id="PIRSR000853-3"/>
    </source>
</evidence>
<dbReference type="SUPFAM" id="SSF52009">
    <property type="entry name" value="Phosphohistidine domain"/>
    <property type="match status" value="1"/>
</dbReference>
<dbReference type="AlphaFoldDB" id="A0A8J6YSQ9"/>
<evidence type="ECO:0000256" key="6">
    <source>
        <dbReference type="ARBA" id="ARBA00022679"/>
    </source>
</evidence>
<feature type="binding site" evidence="12">
    <location>
        <position position="741"/>
    </location>
    <ligand>
        <name>substrate</name>
    </ligand>
</feature>
<sequence>MLKQLTFKAFTEITRTATISVGQHGGRAKCLQRLIRLDMPVPTTVALSFETVRRIAQGKMTDVAAILDFFGEAPLVSVRPSAEGTDWGGPGAILNIGMTDRRHAVMVQRRGEDAANAIYLRFIHTYAVQVAHLDAELFPRVPRPGRSDVAEALRIFESETDEPFPQHPAEQLAGVLRSMARAWEGTSARLLRKARGAPEEAGLGLVVQRMALGVGADESGAGVMQFVDPTTGRGQITGRYMSQAQGRDALALKHAALYLTRDPRGPSLEELAPEIFDRLVGLGDLARARLREEMQIEFVIQEGELAVIDAVRVPRTARANVEIVVALARDRIIPREEALLRVPPRSLNELMHWQVDPAAPRAVLAGGIAASPGAAVGRLVFSSTRAQALAAQGEACILVKRETSPDDVRGMHAARGVLTAKGGMSSHAAVIARGLGVPCVVGAGRIAIDRRAREMRLADGRILREGEVVTLDGSAGEVLEGAAEMLEPSLGEAFQTLLGWADEIRDIGVRVNADTPEDARIARTFRAEGIGLCRTEHMFFDDDRLTVMREMIFADAPEDRADALRQLLPMQREDFTRLFEIMEGLPVCIRLFDPPLHEFLPSDRQGVVDLANALGRPVSDVQARIDSMTEFNPMLGLRGVRLGITVPEIYEMQVQAIFEAVIALGEAGTQVVPEIMLPLVSAQREVEILQSRIEQVAARLRAGRDAAVSYRLGVMVETPRAALKAHAIAELCAFMSFGTNDLTQMTYGLSRDDAGRFMQTYVHQGVFREDPFHVLDKEGVGELLRIGAERGRRANGRIVLSICGEHGGTADSIAFARDCGFDYVSCSPFRVPVARLAAAHAVLARGS</sequence>
<dbReference type="Gene3D" id="1.10.189.10">
    <property type="entry name" value="Pyruvate Phosphate Dikinase, domain 2"/>
    <property type="match status" value="1"/>
</dbReference>
<dbReference type="GO" id="GO:0050242">
    <property type="term" value="F:pyruvate, phosphate dikinase activity"/>
    <property type="evidence" value="ECO:0007669"/>
    <property type="project" value="UniProtKB-EC"/>
</dbReference>
<dbReference type="EC" id="2.7.9.1" evidence="4"/>
<dbReference type="PANTHER" id="PTHR22931">
    <property type="entry name" value="PHOSPHOENOLPYRUVATE DIKINASE-RELATED"/>
    <property type="match status" value="1"/>
</dbReference>
<evidence type="ECO:0000313" key="16">
    <source>
        <dbReference type="EMBL" id="MBE3636880.1"/>
    </source>
</evidence>
<feature type="binding site" evidence="12">
    <location>
        <position position="534"/>
    </location>
    <ligand>
        <name>substrate</name>
    </ligand>
</feature>
<protein>
    <recommendedName>
        <fullName evidence="5">Pyruvate, phosphate dikinase</fullName>
        <ecNumber evidence="4">2.7.9.1</ecNumber>
    </recommendedName>
    <alternativeName>
        <fullName evidence="10">Pyruvate, orthophosphate dikinase</fullName>
    </alternativeName>
</protein>
<dbReference type="InterPro" id="IPR015813">
    <property type="entry name" value="Pyrv/PenolPyrv_kinase-like_dom"/>
</dbReference>
<keyword evidence="7 13" id="KW-0479">Metal-binding</keyword>
<dbReference type="EMBL" id="JACVXA010000004">
    <property type="protein sequence ID" value="MBE3636880.1"/>
    <property type="molecule type" value="Genomic_DNA"/>
</dbReference>
<dbReference type="Pfam" id="PF02896">
    <property type="entry name" value="PEP-utilizers_C"/>
    <property type="match status" value="1"/>
</dbReference>
<feature type="domain" description="PEP-utilising enzyme C-terminal" evidence="15">
    <location>
        <begin position="493"/>
        <end position="841"/>
    </location>
</feature>
<organism evidence="16 17">
    <name type="scientific">Mangrovicoccus algicola</name>
    <dbReference type="NCBI Taxonomy" id="2771008"/>
    <lineage>
        <taxon>Bacteria</taxon>
        <taxon>Pseudomonadati</taxon>
        <taxon>Pseudomonadota</taxon>
        <taxon>Alphaproteobacteria</taxon>
        <taxon>Rhodobacterales</taxon>
        <taxon>Paracoccaceae</taxon>
        <taxon>Mangrovicoccus</taxon>
    </lineage>
</organism>
<name>A0A8J6YSQ9_9RHOB</name>
<evidence type="ECO:0000256" key="4">
    <source>
        <dbReference type="ARBA" id="ARBA00011994"/>
    </source>
</evidence>
<dbReference type="InterPro" id="IPR008279">
    <property type="entry name" value="PEP-util_enz_mobile_dom"/>
</dbReference>
<feature type="domain" description="PEP-utilising enzyme mobile" evidence="14">
    <location>
        <begin position="394"/>
        <end position="476"/>
    </location>
</feature>
<proteinExistence type="inferred from homology"/>
<reference evidence="16" key="1">
    <citation type="submission" date="2020-09" db="EMBL/GenBank/DDBJ databases">
        <title>A novel bacterium of genus Mangrovicoccus, isolated from South China Sea.</title>
        <authorList>
            <person name="Huang H."/>
            <person name="Mo K."/>
            <person name="Hu Y."/>
        </authorList>
    </citation>
    <scope>NUCLEOTIDE SEQUENCE</scope>
    <source>
        <strain evidence="16">HB182678</strain>
    </source>
</reference>
<dbReference type="SUPFAM" id="SSF56059">
    <property type="entry name" value="Glutathione synthetase ATP-binding domain-like"/>
    <property type="match status" value="1"/>
</dbReference>
<dbReference type="Gene3D" id="3.30.470.20">
    <property type="entry name" value="ATP-grasp fold, B domain"/>
    <property type="match status" value="1"/>
</dbReference>
<feature type="active site" description="Proton donor" evidence="11">
    <location>
        <position position="803"/>
    </location>
</feature>
<keyword evidence="6 16" id="KW-0808">Transferase</keyword>
<accession>A0A8J6YSQ9</accession>
<evidence type="ECO:0000256" key="12">
    <source>
        <dbReference type="PIRSR" id="PIRSR000853-2"/>
    </source>
</evidence>
<evidence type="ECO:0000256" key="11">
    <source>
        <dbReference type="PIRSR" id="PIRSR000853-1"/>
    </source>
</evidence>
<evidence type="ECO:0000256" key="10">
    <source>
        <dbReference type="ARBA" id="ARBA00032883"/>
    </source>
</evidence>
<evidence type="ECO:0000256" key="7">
    <source>
        <dbReference type="ARBA" id="ARBA00022723"/>
    </source>
</evidence>
<dbReference type="InterPro" id="IPR000121">
    <property type="entry name" value="PEP_util_C"/>
</dbReference>
<feature type="binding site" evidence="12">
    <location>
        <position position="740"/>
    </location>
    <ligand>
        <name>substrate</name>
    </ligand>
</feature>
<dbReference type="Gene3D" id="3.30.1490.20">
    <property type="entry name" value="ATP-grasp fold, A domain"/>
    <property type="match status" value="2"/>
</dbReference>
<dbReference type="InterPro" id="IPR036637">
    <property type="entry name" value="Phosphohistidine_dom_sf"/>
</dbReference>
<dbReference type="Pfam" id="PF00391">
    <property type="entry name" value="PEP-utilizers"/>
    <property type="match status" value="1"/>
</dbReference>
<comment type="function">
    <text evidence="2">Catalyzes the reversible phosphorylation of pyruvate and phosphate.</text>
</comment>
<dbReference type="PROSITE" id="PS00370">
    <property type="entry name" value="PEP_ENZYMES_PHOS_SITE"/>
    <property type="match status" value="1"/>
</dbReference>
<feature type="binding site" evidence="12">
    <location>
        <position position="739"/>
    </location>
    <ligand>
        <name>substrate</name>
    </ligand>
</feature>
<evidence type="ECO:0000256" key="1">
    <source>
        <dbReference type="ARBA" id="ARBA00001946"/>
    </source>
</evidence>
<feature type="binding site" evidence="12">
    <location>
        <position position="717"/>
    </location>
    <ligand>
        <name>substrate</name>
    </ligand>
</feature>
<dbReference type="PANTHER" id="PTHR22931:SF9">
    <property type="entry name" value="PYRUVATE, PHOSPHATE DIKINASE 1, CHLOROPLASTIC"/>
    <property type="match status" value="1"/>
</dbReference>
<dbReference type="Gene3D" id="3.20.20.60">
    <property type="entry name" value="Phosphoenolpyruvate-binding domains"/>
    <property type="match status" value="1"/>
</dbReference>
<evidence type="ECO:0000256" key="9">
    <source>
        <dbReference type="ARBA" id="ARBA00022842"/>
    </source>
</evidence>
<feature type="binding site" evidence="13">
    <location>
        <position position="717"/>
    </location>
    <ligand>
        <name>Mg(2+)</name>
        <dbReference type="ChEBI" id="CHEBI:18420"/>
    </ligand>
</feature>
<feature type="binding site" evidence="12">
    <location>
        <position position="590"/>
    </location>
    <ligand>
        <name>substrate</name>
    </ligand>
</feature>
<evidence type="ECO:0000256" key="3">
    <source>
        <dbReference type="ARBA" id="ARBA00007837"/>
    </source>
</evidence>
<keyword evidence="9 13" id="KW-0460">Magnesium</keyword>
<comment type="similarity">
    <text evidence="3">Belongs to the PEP-utilizing enzyme family.</text>
</comment>
<dbReference type="RefSeq" id="WP_193179071.1">
    <property type="nucleotide sequence ID" value="NZ_JACVXA010000004.1"/>
</dbReference>
<keyword evidence="17" id="KW-1185">Reference proteome</keyword>
<evidence type="ECO:0000256" key="8">
    <source>
        <dbReference type="ARBA" id="ARBA00022777"/>
    </source>
</evidence>
<dbReference type="InterPro" id="IPR013815">
    <property type="entry name" value="ATP_grasp_subdomain_1"/>
</dbReference>
<evidence type="ECO:0000256" key="5">
    <source>
        <dbReference type="ARBA" id="ARBA00020138"/>
    </source>
</evidence>
<keyword evidence="16" id="KW-0670">Pyruvate</keyword>
<dbReference type="Gene3D" id="1.20.80.30">
    <property type="match status" value="2"/>
</dbReference>
<evidence type="ECO:0000259" key="14">
    <source>
        <dbReference type="Pfam" id="PF00391"/>
    </source>
</evidence>
<dbReference type="InterPro" id="IPR010121">
    <property type="entry name" value="Pyruvate_phosphate_dikinase"/>
</dbReference>
<dbReference type="GO" id="GO:0016301">
    <property type="term" value="F:kinase activity"/>
    <property type="evidence" value="ECO:0007669"/>
    <property type="project" value="UniProtKB-KW"/>
</dbReference>
<evidence type="ECO:0000259" key="15">
    <source>
        <dbReference type="Pfam" id="PF02896"/>
    </source>
</evidence>
<evidence type="ECO:0000313" key="17">
    <source>
        <dbReference type="Proteomes" id="UP000609121"/>
    </source>
</evidence>
<dbReference type="InterPro" id="IPR018274">
    <property type="entry name" value="PEP_util_AS"/>
</dbReference>
<keyword evidence="8" id="KW-0418">Kinase</keyword>
<gene>
    <name evidence="16" type="ORF">ICN82_01520</name>
</gene>
<feature type="active site" description="Tele-phosphohistidine intermediate" evidence="11">
    <location>
        <position position="427"/>
    </location>
</feature>
<dbReference type="Proteomes" id="UP000609121">
    <property type="component" value="Unassembled WGS sequence"/>
</dbReference>